<dbReference type="AlphaFoldDB" id="A0A7J5BNJ5"/>
<comment type="caution">
    <text evidence="4">The sequence shown here is derived from an EMBL/GenBank/DDBJ whole genome shotgun (WGS) entry which is preliminary data.</text>
</comment>
<dbReference type="PANTHER" id="PTHR43877">
    <property type="entry name" value="AMINOALKYLPHOSPHONATE N-ACETYLTRANSFERASE-RELATED-RELATED"/>
    <property type="match status" value="1"/>
</dbReference>
<feature type="domain" description="N-acetyltransferase" evidence="3">
    <location>
        <begin position="29"/>
        <end position="180"/>
    </location>
</feature>
<keyword evidence="1 4" id="KW-0808">Transferase</keyword>
<reference evidence="4 5" key="1">
    <citation type="submission" date="2019-09" db="EMBL/GenBank/DDBJ databases">
        <title>Phylogeny of genus Pseudoclavibacter and closely related genus.</title>
        <authorList>
            <person name="Li Y."/>
        </authorList>
    </citation>
    <scope>NUCLEOTIDE SEQUENCE [LARGE SCALE GENOMIC DNA]</scope>
    <source>
        <strain evidence="4 5">DSM 23821</strain>
    </source>
</reference>
<evidence type="ECO:0000313" key="4">
    <source>
        <dbReference type="EMBL" id="KAB1653821.1"/>
    </source>
</evidence>
<dbReference type="PROSITE" id="PS51186">
    <property type="entry name" value="GNAT"/>
    <property type="match status" value="1"/>
</dbReference>
<dbReference type="SUPFAM" id="SSF55729">
    <property type="entry name" value="Acyl-CoA N-acyltransferases (Nat)"/>
    <property type="match status" value="1"/>
</dbReference>
<proteinExistence type="predicted"/>
<dbReference type="Pfam" id="PF00583">
    <property type="entry name" value="Acetyltransf_1"/>
    <property type="match status" value="1"/>
</dbReference>
<keyword evidence="2" id="KW-0012">Acyltransferase</keyword>
<name>A0A7J5BNJ5_9MICO</name>
<accession>A0A7J5BNJ5</accession>
<dbReference type="RefSeq" id="WP_158041658.1">
    <property type="nucleotide sequence ID" value="NZ_JACCFV010000001.1"/>
</dbReference>
<evidence type="ECO:0000256" key="1">
    <source>
        <dbReference type="ARBA" id="ARBA00022679"/>
    </source>
</evidence>
<dbReference type="PANTHER" id="PTHR43877:SF2">
    <property type="entry name" value="AMINOALKYLPHOSPHONATE N-ACETYLTRANSFERASE-RELATED"/>
    <property type="match status" value="1"/>
</dbReference>
<dbReference type="InterPro" id="IPR050832">
    <property type="entry name" value="Bact_Acetyltransf"/>
</dbReference>
<sequence length="180" mass="20133">MATTEQRSGTRAAPSGRLVRVAWDDERAVRLRSEMDDELRIRYAGRERTMSEAERIARTSGLLVVDPATLVTTLLAVDEADEPVAHLALRRLTGALADSIEIKRLFIRRTSRGTGLSVRLMREAEHIARGEGARRIVLQTGNRQPDAVALYEKLGYTRIPLYPPYLDLPNSHCFELPLAA</sequence>
<organism evidence="4 5">
    <name type="scientific">Pseudoclavibacter chungangensis</name>
    <dbReference type="NCBI Taxonomy" id="587635"/>
    <lineage>
        <taxon>Bacteria</taxon>
        <taxon>Bacillati</taxon>
        <taxon>Actinomycetota</taxon>
        <taxon>Actinomycetes</taxon>
        <taxon>Micrococcales</taxon>
        <taxon>Microbacteriaceae</taxon>
        <taxon>Pseudoclavibacter</taxon>
    </lineage>
</organism>
<dbReference type="OrthoDB" id="70840at2"/>
<evidence type="ECO:0000259" key="3">
    <source>
        <dbReference type="PROSITE" id="PS51186"/>
    </source>
</evidence>
<dbReference type="Gene3D" id="3.40.630.30">
    <property type="match status" value="1"/>
</dbReference>
<keyword evidence="5" id="KW-1185">Reference proteome</keyword>
<dbReference type="EMBL" id="WBJZ01000021">
    <property type="protein sequence ID" value="KAB1653821.1"/>
    <property type="molecule type" value="Genomic_DNA"/>
</dbReference>
<dbReference type="InterPro" id="IPR016181">
    <property type="entry name" value="Acyl_CoA_acyltransferase"/>
</dbReference>
<dbReference type="GO" id="GO:0016747">
    <property type="term" value="F:acyltransferase activity, transferring groups other than amino-acyl groups"/>
    <property type="evidence" value="ECO:0007669"/>
    <property type="project" value="InterPro"/>
</dbReference>
<dbReference type="Proteomes" id="UP000467240">
    <property type="component" value="Unassembled WGS sequence"/>
</dbReference>
<evidence type="ECO:0000313" key="5">
    <source>
        <dbReference type="Proteomes" id="UP000467240"/>
    </source>
</evidence>
<dbReference type="InterPro" id="IPR000182">
    <property type="entry name" value="GNAT_dom"/>
</dbReference>
<evidence type="ECO:0000256" key="2">
    <source>
        <dbReference type="ARBA" id="ARBA00023315"/>
    </source>
</evidence>
<gene>
    <name evidence="4" type="ORF">F8O01_14440</name>
</gene>
<protein>
    <submittedName>
        <fullName evidence="4">GNAT family N-acetyltransferase</fullName>
    </submittedName>
</protein>